<proteinExistence type="predicted"/>
<gene>
    <name evidence="1" type="ORF">A8O14_07475</name>
</gene>
<evidence type="ECO:0000313" key="2">
    <source>
        <dbReference type="Proteomes" id="UP000078463"/>
    </source>
</evidence>
<evidence type="ECO:0000313" key="1">
    <source>
        <dbReference type="EMBL" id="ANI99921.1"/>
    </source>
</evidence>
<name>A0A191UG93_9BURK</name>
<sequence>MAVDDNAELYGRKEWGWEALGGREHLMRVMGVAKRDTWLCGLSGKQTFKHHNEPTIHWYFERPL</sequence>
<organism evidence="1 2">
    <name type="scientific">Polynucleobacter wuianus</name>
    <dbReference type="NCBI Taxonomy" id="1743168"/>
    <lineage>
        <taxon>Bacteria</taxon>
        <taxon>Pseudomonadati</taxon>
        <taxon>Pseudomonadota</taxon>
        <taxon>Betaproteobacteria</taxon>
        <taxon>Burkholderiales</taxon>
        <taxon>Burkholderiaceae</taxon>
        <taxon>Polynucleobacter</taxon>
    </lineage>
</organism>
<dbReference type="EMBL" id="CP015922">
    <property type="protein sequence ID" value="ANI99921.1"/>
    <property type="molecule type" value="Genomic_DNA"/>
</dbReference>
<dbReference type="KEGG" id="pwu:A8O14_07475"/>
<dbReference type="AlphaFoldDB" id="A0A191UG93"/>
<reference evidence="2" key="1">
    <citation type="submission" date="2016-05" db="EMBL/GenBank/DDBJ databases">
        <title>Polynucleobacter sp. QLW-P1FAT50C-4 genome.</title>
        <authorList>
            <person name="Hahn M.W."/>
        </authorList>
    </citation>
    <scope>NUCLEOTIDE SEQUENCE [LARGE SCALE GENOMIC DNA]</scope>
    <source>
        <strain evidence="2">QLW-P1FAT50C-4</strain>
    </source>
</reference>
<accession>A0A191UG93</accession>
<dbReference type="Proteomes" id="UP000078463">
    <property type="component" value="Chromosome"/>
</dbReference>
<dbReference type="STRING" id="1743168.A8O14_07475"/>
<protein>
    <submittedName>
        <fullName evidence="1">Uncharacterized protein</fullName>
    </submittedName>
</protein>
<keyword evidence="2" id="KW-1185">Reference proteome</keyword>